<dbReference type="Pfam" id="PF13519">
    <property type="entry name" value="VWA_2"/>
    <property type="match status" value="1"/>
</dbReference>
<evidence type="ECO:0000313" key="5">
    <source>
        <dbReference type="EMBL" id="GEL70247.1"/>
    </source>
</evidence>
<proteinExistence type="predicted"/>
<evidence type="ECO:0000259" key="4">
    <source>
        <dbReference type="Pfam" id="PF13519"/>
    </source>
</evidence>
<feature type="region of interest" description="Disordered" evidence="1">
    <location>
        <begin position="527"/>
        <end position="553"/>
    </location>
</feature>
<evidence type="ECO:0000256" key="2">
    <source>
        <dbReference type="SAM" id="Phobius"/>
    </source>
</evidence>
<evidence type="ECO:0000313" key="7">
    <source>
        <dbReference type="Proteomes" id="UP000198717"/>
    </source>
</evidence>
<organism evidence="5 8">
    <name type="scientific">Myxococcus virescens</name>
    <dbReference type="NCBI Taxonomy" id="83456"/>
    <lineage>
        <taxon>Bacteria</taxon>
        <taxon>Pseudomonadati</taxon>
        <taxon>Myxococcota</taxon>
        <taxon>Myxococcia</taxon>
        <taxon>Myxococcales</taxon>
        <taxon>Cystobacterineae</taxon>
        <taxon>Myxococcaceae</taxon>
        <taxon>Myxococcus</taxon>
    </lineage>
</organism>
<dbReference type="Proteomes" id="UP000198717">
    <property type="component" value="Unassembled WGS sequence"/>
</dbReference>
<evidence type="ECO:0000259" key="3">
    <source>
        <dbReference type="Pfam" id="PF07584"/>
    </source>
</evidence>
<feature type="domain" description="VWFA" evidence="4">
    <location>
        <begin position="89"/>
        <end position="189"/>
    </location>
</feature>
<feature type="transmembrane region" description="Helical" evidence="2">
    <location>
        <begin position="6"/>
        <end position="24"/>
    </location>
</feature>
<dbReference type="PANTHER" id="PTHR37464">
    <property type="entry name" value="BLL2463 PROTEIN"/>
    <property type="match status" value="1"/>
</dbReference>
<feature type="transmembrane region" description="Helical" evidence="2">
    <location>
        <begin position="61"/>
        <end position="80"/>
    </location>
</feature>
<name>A0A511H9M3_9BACT</name>
<keyword evidence="2" id="KW-0812">Transmembrane</keyword>
<dbReference type="RefSeq" id="WP_090488419.1">
    <property type="nucleotide sequence ID" value="NZ_BJVY01000008.1"/>
</dbReference>
<dbReference type="InterPro" id="IPR002035">
    <property type="entry name" value="VWF_A"/>
</dbReference>
<dbReference type="Proteomes" id="UP000321224">
    <property type="component" value="Unassembled WGS sequence"/>
</dbReference>
<dbReference type="AlphaFoldDB" id="A0A511H9M3"/>
<evidence type="ECO:0000256" key="1">
    <source>
        <dbReference type="SAM" id="MobiDB-lite"/>
    </source>
</evidence>
<dbReference type="Pfam" id="PF07584">
    <property type="entry name" value="BatA"/>
    <property type="match status" value="1"/>
</dbReference>
<dbReference type="InterPro" id="IPR024163">
    <property type="entry name" value="Aerotolerance_reg_N"/>
</dbReference>
<evidence type="ECO:0000313" key="6">
    <source>
        <dbReference type="EMBL" id="SDD76888.1"/>
    </source>
</evidence>
<keyword evidence="2" id="KW-0472">Membrane</keyword>
<accession>A0A511H9M3</accession>
<keyword evidence="2" id="KW-1133">Transmembrane helix</keyword>
<feature type="compositionally biased region" description="Basic and acidic residues" evidence="1">
    <location>
        <begin position="527"/>
        <end position="544"/>
    </location>
</feature>
<comment type="caution">
    <text evidence="5">The sequence shown here is derived from an EMBL/GenBank/DDBJ whole genome shotgun (WGS) entry which is preliminary data.</text>
</comment>
<gene>
    <name evidence="5" type="ORF">MVI01_20310</name>
    <name evidence="6" type="ORF">SAMN04488504_102619</name>
</gene>
<dbReference type="EMBL" id="FNAJ01000002">
    <property type="protein sequence ID" value="SDD76888.1"/>
    <property type="molecule type" value="Genomic_DNA"/>
</dbReference>
<keyword evidence="7" id="KW-1185">Reference proteome</keyword>
<dbReference type="EMBL" id="BJVY01000008">
    <property type="protein sequence ID" value="GEL70247.1"/>
    <property type="molecule type" value="Genomic_DNA"/>
</dbReference>
<protein>
    <submittedName>
        <fullName evidence="6">Aerotolerance regulator N-terminal</fullName>
    </submittedName>
</protein>
<reference evidence="5 8" key="2">
    <citation type="submission" date="2019-07" db="EMBL/GenBank/DDBJ databases">
        <title>Whole genome shotgun sequence of Myxococcus virescens NBRC 100334.</title>
        <authorList>
            <person name="Hosoyama A."/>
            <person name="Uohara A."/>
            <person name="Ohji S."/>
            <person name="Ichikawa N."/>
        </authorList>
    </citation>
    <scope>NUCLEOTIDE SEQUENCE [LARGE SCALE GENOMIC DNA]</scope>
    <source>
        <strain evidence="5 8">NBRC 100334</strain>
    </source>
</reference>
<sequence length="594" mass="62409">MSFGFPWGLLALGALVPLVAAYFLRRRQKPVVVSALFLWRRPSPRAEAGPRWERFTREASLLLEVLAVVAAALFLADVRWGDSARVRHLVLVVDGSLSMSARGPDGVSVLEQVRREAAARVESEEATQVTLLASGGTPRMLAGPEVEPSRALAALESFQAQGADHDPMPTLIWAQELAGAGRRVAFFTDVPPVNAALVPASVRWTALGTARGNVALVSAQRRDEGPTATVTLRVARFGEAPEEVDVRVRALPGAGAKAGTERVERVQLPEEGTATVRLTFQEAGDVEVSLPDDALPEDGQVRLPPAPMRPIAVALAQGLGAPEQTALERFLAVSPEVARGAEGSETDAVLVLGPPGTDARVTVGAGGAPRTFVGPFFSEKGHPLLDDVQLSGVRWTAGDNPPGKPLVSAGDAVLVSEEADGRVHVNVDLSRSNVQRVSAWPVLLSNLVREARRTREGFPRRQLMLGEPLPVVTLAGARYTLVGPGGSRPVFGAGEVSLSPPTGPGAYSLERGGDVVDTAQVLALDARESDLRERGRAEVPAREAGDDDAGGSAPGRARWPLVLLLAALVADFYLTRRETPGASGASAPSTGGAS</sequence>
<feature type="domain" description="Aerotolerance regulator N-terminal" evidence="3">
    <location>
        <begin position="1"/>
        <end position="76"/>
    </location>
</feature>
<dbReference type="PANTHER" id="PTHR37464:SF1">
    <property type="entry name" value="BLL2463 PROTEIN"/>
    <property type="match status" value="1"/>
</dbReference>
<evidence type="ECO:0000313" key="8">
    <source>
        <dbReference type="Proteomes" id="UP000321224"/>
    </source>
</evidence>
<reference evidence="6 7" key="1">
    <citation type="submission" date="2016-10" db="EMBL/GenBank/DDBJ databases">
        <authorList>
            <person name="Varghese N."/>
            <person name="Submissions S."/>
        </authorList>
    </citation>
    <scope>NUCLEOTIDE SEQUENCE [LARGE SCALE GENOMIC DNA]</scope>
    <source>
        <strain evidence="6 7">DSM 2260</strain>
    </source>
</reference>